<reference evidence="3" key="1">
    <citation type="journal article" date="2016" name="Nat. Commun.">
        <title>The Gonium pectorale genome demonstrates co-option of cell cycle regulation during the evolution of multicellularity.</title>
        <authorList>
            <person name="Hanschen E.R."/>
            <person name="Marriage T.N."/>
            <person name="Ferris P.J."/>
            <person name="Hamaji T."/>
            <person name="Toyoda A."/>
            <person name="Fujiyama A."/>
            <person name="Neme R."/>
            <person name="Noguchi H."/>
            <person name="Minakuchi Y."/>
            <person name="Suzuki M."/>
            <person name="Kawai-Toyooka H."/>
            <person name="Smith D.R."/>
            <person name="Sparks H."/>
            <person name="Anderson J."/>
            <person name="Bakaric R."/>
            <person name="Luria V."/>
            <person name="Karger A."/>
            <person name="Kirschner M.W."/>
            <person name="Durand P.M."/>
            <person name="Michod R.E."/>
            <person name="Nozaki H."/>
            <person name="Olson B.J."/>
        </authorList>
    </citation>
    <scope>NUCLEOTIDE SEQUENCE [LARGE SCALE GENOMIC DNA]</scope>
    <source>
        <strain evidence="3">NIES-2863</strain>
    </source>
</reference>
<dbReference type="OrthoDB" id="18339at2759"/>
<dbReference type="GO" id="GO:1990756">
    <property type="term" value="F:ubiquitin-like ligase-substrate adaptor activity"/>
    <property type="evidence" value="ECO:0007669"/>
    <property type="project" value="TreeGrafter"/>
</dbReference>
<feature type="region of interest" description="Disordered" evidence="1">
    <location>
        <begin position="208"/>
        <end position="244"/>
    </location>
</feature>
<name>A0A150GHB8_GONPE</name>
<keyword evidence="3" id="KW-1185">Reference proteome</keyword>
<dbReference type="Pfam" id="PF09737">
    <property type="entry name" value="Det1"/>
    <property type="match status" value="2"/>
</dbReference>
<feature type="region of interest" description="Disordered" evidence="1">
    <location>
        <begin position="453"/>
        <end position="486"/>
    </location>
</feature>
<protein>
    <submittedName>
        <fullName evidence="2">Uncharacterized protein</fullName>
    </submittedName>
</protein>
<dbReference type="GO" id="GO:0031461">
    <property type="term" value="C:cullin-RING ubiquitin ligase complex"/>
    <property type="evidence" value="ECO:0007669"/>
    <property type="project" value="TreeGrafter"/>
</dbReference>
<proteinExistence type="predicted"/>
<dbReference type="GO" id="GO:0005634">
    <property type="term" value="C:nucleus"/>
    <property type="evidence" value="ECO:0007669"/>
    <property type="project" value="TreeGrafter"/>
</dbReference>
<dbReference type="GO" id="GO:0031625">
    <property type="term" value="F:ubiquitin protein ligase binding"/>
    <property type="evidence" value="ECO:0007669"/>
    <property type="project" value="TreeGrafter"/>
</dbReference>
<evidence type="ECO:0000256" key="1">
    <source>
        <dbReference type="SAM" id="MobiDB-lite"/>
    </source>
</evidence>
<dbReference type="GO" id="GO:0032436">
    <property type="term" value="P:positive regulation of proteasomal ubiquitin-dependent protein catabolic process"/>
    <property type="evidence" value="ECO:0007669"/>
    <property type="project" value="TreeGrafter"/>
</dbReference>
<gene>
    <name evidence="2" type="ORF">GPECTOR_22g830</name>
</gene>
<sequence length="603" mass="63804">MYQSLCPSSKICFAGGFTQLVVYRYTGPRVSWQGELEEAEVAGLLSSFGSFFKLLYRSGIAPAGEVLARDVALFLGGGGLLLLASHSPFTPPQAAQRPPPPPLHGDILQALPVARSIQLHVVRLSDGVRLGGRSFEGELVDLGGRPGSLGISVHEDLVAVLAVRSQVVHLLQLLRGGEELVAVRSLGPHVQEDDELVLATAEQAEERWQRARRAEREASGRGAQPQPQPATGEQWAFAAQQPASGSAAAGAAPSAAAAVLYPPPSHRTSSPYGVPPYGSAAAAAAAAGGSMAAVQPHGSGHSGVGPPPADLAAAAAHQAAVRREREAMSFFRHMRTYESLLMRKVFLLDRHRLLIDMRTPAGADLGAGPQAHGAAAPPGGGPGMPPSQYFMLFDLQSTRVVSFKPSPGDKVIEAYVRKATCAGTQPWAEPLPAWDRYVFDNALREASRKLRHPGAAAAAGDPAANGAAAADGTSAPLPLDGPAAAGDRASSARKLMQLLPPVSGSCNLSSSPYLDSSLFHYDDRQMSPYIGTRPCMEQAISFRPRNRPEWVGFRLEPGPYQPVVSRGRRLARSVTHLFHPDAPFAMAVFSVFAQTSVNINFRI</sequence>
<accession>A0A150GHB8</accession>
<evidence type="ECO:0000313" key="2">
    <source>
        <dbReference type="EMBL" id="KXZ49238.1"/>
    </source>
</evidence>
<dbReference type="STRING" id="33097.A0A150GHB8"/>
<dbReference type="PANTHER" id="PTHR13374">
    <property type="entry name" value="DET1 HOMOLOG DE-ETIOLATED-1 HOMOLOG"/>
    <property type="match status" value="1"/>
</dbReference>
<dbReference type="PANTHER" id="PTHR13374:SF3">
    <property type="entry name" value="DET1 HOMOLOG"/>
    <property type="match status" value="1"/>
</dbReference>
<organism evidence="2 3">
    <name type="scientific">Gonium pectorale</name>
    <name type="common">Green alga</name>
    <dbReference type="NCBI Taxonomy" id="33097"/>
    <lineage>
        <taxon>Eukaryota</taxon>
        <taxon>Viridiplantae</taxon>
        <taxon>Chlorophyta</taxon>
        <taxon>core chlorophytes</taxon>
        <taxon>Chlorophyceae</taxon>
        <taxon>CS clade</taxon>
        <taxon>Chlamydomonadales</taxon>
        <taxon>Volvocaceae</taxon>
        <taxon>Gonium</taxon>
    </lineage>
</organism>
<dbReference type="EMBL" id="LSYV01000023">
    <property type="protein sequence ID" value="KXZ49238.1"/>
    <property type="molecule type" value="Genomic_DNA"/>
</dbReference>
<dbReference type="InterPro" id="IPR019138">
    <property type="entry name" value="De-etiolated_protein_1_Det1"/>
</dbReference>
<evidence type="ECO:0000313" key="3">
    <source>
        <dbReference type="Proteomes" id="UP000075714"/>
    </source>
</evidence>
<dbReference type="Proteomes" id="UP000075714">
    <property type="component" value="Unassembled WGS sequence"/>
</dbReference>
<feature type="compositionally biased region" description="Basic and acidic residues" evidence="1">
    <location>
        <begin position="208"/>
        <end position="219"/>
    </location>
</feature>
<dbReference type="AlphaFoldDB" id="A0A150GHB8"/>
<comment type="caution">
    <text evidence="2">The sequence shown here is derived from an EMBL/GenBank/DDBJ whole genome shotgun (WGS) entry which is preliminary data.</text>
</comment>
<dbReference type="GO" id="GO:0016567">
    <property type="term" value="P:protein ubiquitination"/>
    <property type="evidence" value="ECO:0007669"/>
    <property type="project" value="TreeGrafter"/>
</dbReference>